<name>L8GWB7_ACACF</name>
<dbReference type="EMBL" id="KB007981">
    <property type="protein sequence ID" value="ELR16888.1"/>
    <property type="molecule type" value="Genomic_DNA"/>
</dbReference>
<dbReference type="KEGG" id="acan:ACA1_042690"/>
<evidence type="ECO:0000256" key="1">
    <source>
        <dbReference type="SAM" id="MobiDB-lite"/>
    </source>
</evidence>
<feature type="region of interest" description="Disordered" evidence="1">
    <location>
        <begin position="142"/>
        <end position="173"/>
    </location>
</feature>
<proteinExistence type="predicted"/>
<sequence>MVRTRKYWKRPWNDYTWKQQVFVLGVLASPLYAYYQKDEEFREVVDYWYENGGQELYYLFQEHVLADRQSFVSDEDIVDEREQIATDREMAQEKVVDYLIAQEPPKPLELATANRVREIVFPWDWPTVKAFLLYPWRPVENDLPPPPPSSSSSDQPTSSTSSSSSSQATKRRK</sequence>
<reference evidence="2 3" key="1">
    <citation type="journal article" date="2013" name="Genome Biol.">
        <title>Genome of Acanthamoeba castellanii highlights extensive lateral gene transfer and early evolution of tyrosine kinase signaling.</title>
        <authorList>
            <person name="Clarke M."/>
            <person name="Lohan A.J."/>
            <person name="Liu B."/>
            <person name="Lagkouvardos I."/>
            <person name="Roy S."/>
            <person name="Zafar N."/>
            <person name="Bertelli C."/>
            <person name="Schilde C."/>
            <person name="Kianianmomeni A."/>
            <person name="Burglin T.R."/>
            <person name="Frech C."/>
            <person name="Turcotte B."/>
            <person name="Kopec K.O."/>
            <person name="Synnott J.M."/>
            <person name="Choo C."/>
            <person name="Paponov I."/>
            <person name="Finkler A."/>
            <person name="Soon Heng Tan C."/>
            <person name="Hutchins A.P."/>
            <person name="Weinmeier T."/>
            <person name="Rattei T."/>
            <person name="Chu J.S."/>
            <person name="Gimenez G."/>
            <person name="Irimia M."/>
            <person name="Rigden D.J."/>
            <person name="Fitzpatrick D.A."/>
            <person name="Lorenzo-Morales J."/>
            <person name="Bateman A."/>
            <person name="Chiu C.H."/>
            <person name="Tang P."/>
            <person name="Hegemann P."/>
            <person name="Fromm H."/>
            <person name="Raoult D."/>
            <person name="Greub G."/>
            <person name="Miranda-Saavedra D."/>
            <person name="Chen N."/>
            <person name="Nash P."/>
            <person name="Ginger M.L."/>
            <person name="Horn M."/>
            <person name="Schaap P."/>
            <person name="Caler L."/>
            <person name="Loftus B."/>
        </authorList>
    </citation>
    <scope>NUCLEOTIDE SEQUENCE [LARGE SCALE GENOMIC DNA]</scope>
    <source>
        <strain evidence="2 3">Neff</strain>
    </source>
</reference>
<dbReference type="GeneID" id="14917610"/>
<organism evidence="2 3">
    <name type="scientific">Acanthamoeba castellanii (strain ATCC 30010 / Neff)</name>
    <dbReference type="NCBI Taxonomy" id="1257118"/>
    <lineage>
        <taxon>Eukaryota</taxon>
        <taxon>Amoebozoa</taxon>
        <taxon>Discosea</taxon>
        <taxon>Longamoebia</taxon>
        <taxon>Centramoebida</taxon>
        <taxon>Acanthamoebidae</taxon>
        <taxon>Acanthamoeba</taxon>
    </lineage>
</organism>
<keyword evidence="3" id="KW-1185">Reference proteome</keyword>
<dbReference type="RefSeq" id="XP_004338901.1">
    <property type="nucleotide sequence ID" value="XM_004338853.1"/>
</dbReference>
<dbReference type="AlphaFoldDB" id="L8GWB7"/>
<dbReference type="Proteomes" id="UP000011083">
    <property type="component" value="Unassembled WGS sequence"/>
</dbReference>
<accession>L8GWB7</accession>
<protein>
    <submittedName>
        <fullName evidence="2">Uncharacterized protein</fullName>
    </submittedName>
</protein>
<evidence type="ECO:0000313" key="3">
    <source>
        <dbReference type="Proteomes" id="UP000011083"/>
    </source>
</evidence>
<evidence type="ECO:0000313" key="2">
    <source>
        <dbReference type="EMBL" id="ELR16888.1"/>
    </source>
</evidence>
<feature type="compositionally biased region" description="Low complexity" evidence="1">
    <location>
        <begin position="150"/>
        <end position="167"/>
    </location>
</feature>
<dbReference type="VEuPathDB" id="AmoebaDB:ACA1_042690"/>
<gene>
    <name evidence="2" type="ORF">ACA1_042690</name>
</gene>